<name>A0ABS0DZ46_9GAMM</name>
<reference evidence="1 2" key="1">
    <citation type="submission" date="2020-11" db="EMBL/GenBank/DDBJ databases">
        <title>Taxonomic investigation of Rahnella strains.</title>
        <authorList>
            <person name="Lee S.D."/>
        </authorList>
    </citation>
    <scope>NUCLEOTIDE SEQUENCE [LARGE SCALE GENOMIC DNA]</scope>
    <source>
        <strain evidence="1 2">SAP-17</strain>
    </source>
</reference>
<keyword evidence="2" id="KW-1185">Reference proteome</keyword>
<proteinExistence type="predicted"/>
<evidence type="ECO:0000313" key="1">
    <source>
        <dbReference type="EMBL" id="MBF7978122.1"/>
    </source>
</evidence>
<dbReference type="EMBL" id="JADOBI010000001">
    <property type="protein sequence ID" value="MBF7978122.1"/>
    <property type="molecule type" value="Genomic_DNA"/>
</dbReference>
<sequence>MGITVKGQKAARDNLAKFISDVQGKKAVRAITKALIIIGTESATMVPVATSMLINSQYREIDTKGTRITGKVGYSANYAMYVHNAPGKYLGAKKLRPVAKGSAKGSMGYIWDKSGEPQFLEKAVDKTEAQVSAVIVDEMKV</sequence>
<dbReference type="RefSeq" id="WP_195812687.1">
    <property type="nucleotide sequence ID" value="NZ_JADOBI010000001.1"/>
</dbReference>
<gene>
    <name evidence="1" type="ORF">IV433_01710</name>
</gene>
<dbReference type="Proteomes" id="UP000636811">
    <property type="component" value="Unassembled WGS sequence"/>
</dbReference>
<accession>A0ABS0DZ46</accession>
<protein>
    <submittedName>
        <fullName evidence="1">HK97 gp10 family phage protein</fullName>
    </submittedName>
</protein>
<organism evidence="1 2">
    <name type="scientific">Rahnella laticis</name>
    <dbReference type="NCBI Taxonomy" id="2787622"/>
    <lineage>
        <taxon>Bacteria</taxon>
        <taxon>Pseudomonadati</taxon>
        <taxon>Pseudomonadota</taxon>
        <taxon>Gammaproteobacteria</taxon>
        <taxon>Enterobacterales</taxon>
        <taxon>Yersiniaceae</taxon>
        <taxon>Rahnella</taxon>
    </lineage>
</organism>
<comment type="caution">
    <text evidence="1">The sequence shown here is derived from an EMBL/GenBank/DDBJ whole genome shotgun (WGS) entry which is preliminary data.</text>
</comment>
<evidence type="ECO:0000313" key="2">
    <source>
        <dbReference type="Proteomes" id="UP000636811"/>
    </source>
</evidence>